<dbReference type="GO" id="GO:0009236">
    <property type="term" value="P:cobalamin biosynthetic process"/>
    <property type="evidence" value="ECO:0007669"/>
    <property type="project" value="UniProtKB-KW"/>
</dbReference>
<evidence type="ECO:0000256" key="5">
    <source>
        <dbReference type="ARBA" id="ARBA00022691"/>
    </source>
</evidence>
<proteinExistence type="predicted"/>
<keyword evidence="3" id="KW-0489">Methyltransferase</keyword>
<dbReference type="InterPro" id="IPR029063">
    <property type="entry name" value="SAM-dependent_MTases_sf"/>
</dbReference>
<evidence type="ECO:0000256" key="4">
    <source>
        <dbReference type="ARBA" id="ARBA00022679"/>
    </source>
</evidence>
<dbReference type="InterPro" id="IPR035996">
    <property type="entry name" value="4pyrrol_Methylase_sf"/>
</dbReference>
<comment type="pathway">
    <text evidence="1">Cofactor biosynthesis; adenosylcobalamin biosynthesis.</text>
</comment>
<accession>A0A9D2B834</accession>
<dbReference type="SUPFAM" id="SSF53790">
    <property type="entry name" value="Tetrapyrrole methylase"/>
    <property type="match status" value="1"/>
</dbReference>
<dbReference type="InterPro" id="IPR014777">
    <property type="entry name" value="4pyrrole_Mease_sub1"/>
</dbReference>
<dbReference type="Gene3D" id="3.40.1010.10">
    <property type="entry name" value="Cobalt-precorrin-4 Transmethylase, Domain 1"/>
    <property type="match status" value="1"/>
</dbReference>
<dbReference type="InterPro" id="IPR000878">
    <property type="entry name" value="4pyrrol_Mease"/>
</dbReference>
<keyword evidence="4" id="KW-0808">Transferase</keyword>
<dbReference type="GO" id="GO:0000179">
    <property type="term" value="F:rRNA (adenine-N6,N6-)-dimethyltransferase activity"/>
    <property type="evidence" value="ECO:0007669"/>
    <property type="project" value="InterPro"/>
</dbReference>
<dbReference type="InterPro" id="IPR006365">
    <property type="entry name" value="Cbl_synth_CobL"/>
</dbReference>
<dbReference type="GO" id="GO:0008276">
    <property type="term" value="F:protein methyltransferase activity"/>
    <property type="evidence" value="ECO:0007669"/>
    <property type="project" value="InterPro"/>
</dbReference>
<organism evidence="7 8">
    <name type="scientific">Candidatus Anaerotruncus excrementipullorum</name>
    <dbReference type="NCBI Taxonomy" id="2838465"/>
    <lineage>
        <taxon>Bacteria</taxon>
        <taxon>Bacillati</taxon>
        <taxon>Bacillota</taxon>
        <taxon>Clostridia</taxon>
        <taxon>Eubacteriales</taxon>
        <taxon>Oscillospiraceae</taxon>
        <taxon>Anaerotruncus</taxon>
    </lineage>
</organism>
<sequence>MEISIVGAGMGSWELLTVQAARALENCQLLLGSRRLLEAFPGIGQVRELAATPQQVAQAVRAHPQLERACVLVSGDVGFYSLTKSLLALPELAGARVLCGISSLQYFCARLGQSWEEVAVLSLHGRQGDLEEAVRRSKKLFLLAGGATTPELICGRLAAAGLGELPVAVGEELGSPRERITRGTAAGLAGGRFSQLSVLLVENPAPRRPVAPGLPDGAFLRGQTPMTKEEVRAVCLAKLHLQWGQTLWDVGAGTGSISVEAARLTGGEVCAIERDEQALALLQAQKERFGLARLRVVAGSAPAVLAGLPAPDGVFIGGSSGQLEGIFAAIRQANPTARVVLTAISLETLAQAADCFSRVLGVEPEVVQLMVAKAKRMGGHHLMLGQNPIYILSGGGGKDD</sequence>
<dbReference type="SUPFAM" id="SSF53335">
    <property type="entry name" value="S-adenosyl-L-methionine-dependent methyltransferases"/>
    <property type="match status" value="1"/>
</dbReference>
<reference evidence="7" key="2">
    <citation type="submission" date="2021-04" db="EMBL/GenBank/DDBJ databases">
        <authorList>
            <person name="Gilroy R."/>
        </authorList>
    </citation>
    <scope>NUCLEOTIDE SEQUENCE</scope>
    <source>
        <strain evidence="7">CHK188-5543</strain>
    </source>
</reference>
<dbReference type="InterPro" id="IPR014776">
    <property type="entry name" value="4pyrrole_Mease_sub2"/>
</dbReference>
<dbReference type="CDD" id="cd02440">
    <property type="entry name" value="AdoMet_MTases"/>
    <property type="match status" value="1"/>
</dbReference>
<dbReference type="Pfam" id="PF00590">
    <property type="entry name" value="TP_methylase"/>
    <property type="match status" value="1"/>
</dbReference>
<dbReference type="CDD" id="cd11644">
    <property type="entry name" value="Precorrin-6Y-MT"/>
    <property type="match status" value="1"/>
</dbReference>
<evidence type="ECO:0000256" key="3">
    <source>
        <dbReference type="ARBA" id="ARBA00022603"/>
    </source>
</evidence>
<dbReference type="InterPro" id="IPR014008">
    <property type="entry name" value="Cbl_synth_MTase_CbiT"/>
</dbReference>
<evidence type="ECO:0000256" key="1">
    <source>
        <dbReference type="ARBA" id="ARBA00004953"/>
    </source>
</evidence>
<dbReference type="InterPro" id="IPR050714">
    <property type="entry name" value="Cobalamin_biosynth_MTase"/>
</dbReference>
<dbReference type="InterPro" id="IPR012818">
    <property type="entry name" value="CbiE"/>
</dbReference>
<protein>
    <submittedName>
        <fullName evidence="7">Precorrin-6y C5,15-methyltransferase (Decarboxylating) subunit CbiE</fullName>
    </submittedName>
</protein>
<dbReference type="PANTHER" id="PTHR43182:SF1">
    <property type="entry name" value="COBALT-PRECORRIN-7 C(5)-METHYLTRANSFERASE"/>
    <property type="match status" value="1"/>
</dbReference>
<evidence type="ECO:0000256" key="2">
    <source>
        <dbReference type="ARBA" id="ARBA00022573"/>
    </source>
</evidence>
<dbReference type="Gene3D" id="3.40.50.150">
    <property type="entry name" value="Vaccinia Virus protein VP39"/>
    <property type="match status" value="1"/>
</dbReference>
<evidence type="ECO:0000259" key="6">
    <source>
        <dbReference type="Pfam" id="PF00590"/>
    </source>
</evidence>
<keyword evidence="5" id="KW-0949">S-adenosyl-L-methionine</keyword>
<gene>
    <name evidence="7" type="primary">cbiE</name>
    <name evidence="7" type="ORF">H9736_05635</name>
</gene>
<dbReference type="NCBIfam" id="TIGR02469">
    <property type="entry name" value="CbiT"/>
    <property type="match status" value="1"/>
</dbReference>
<keyword evidence="2" id="KW-0169">Cobalamin biosynthesis</keyword>
<dbReference type="PANTHER" id="PTHR43182">
    <property type="entry name" value="COBALT-PRECORRIN-6B C(15)-METHYLTRANSFERASE (DECARBOXYLATING)"/>
    <property type="match status" value="1"/>
</dbReference>
<dbReference type="PIRSF" id="PIRSF036428">
    <property type="entry name" value="CobL"/>
    <property type="match status" value="1"/>
</dbReference>
<dbReference type="Gene3D" id="3.30.950.10">
    <property type="entry name" value="Methyltransferase, Cobalt-precorrin-4 Transmethylase, Domain 2"/>
    <property type="match status" value="1"/>
</dbReference>
<feature type="domain" description="Tetrapyrrole methylase" evidence="6">
    <location>
        <begin position="3"/>
        <end position="188"/>
    </location>
</feature>
<comment type="caution">
    <text evidence="7">The sequence shown here is derived from an EMBL/GenBank/DDBJ whole genome shotgun (WGS) entry which is preliminary data.</text>
</comment>
<dbReference type="EMBL" id="DXES01000123">
    <property type="protein sequence ID" value="HIX65714.1"/>
    <property type="molecule type" value="Genomic_DNA"/>
</dbReference>
<dbReference type="PROSITE" id="PS01131">
    <property type="entry name" value="RRNA_A_DIMETH"/>
    <property type="match status" value="1"/>
</dbReference>
<dbReference type="Proteomes" id="UP000886800">
    <property type="component" value="Unassembled WGS sequence"/>
</dbReference>
<evidence type="ECO:0000313" key="8">
    <source>
        <dbReference type="Proteomes" id="UP000886800"/>
    </source>
</evidence>
<reference evidence="7" key="1">
    <citation type="journal article" date="2021" name="PeerJ">
        <title>Extensive microbial diversity within the chicken gut microbiome revealed by metagenomics and culture.</title>
        <authorList>
            <person name="Gilroy R."/>
            <person name="Ravi A."/>
            <person name="Getino M."/>
            <person name="Pursley I."/>
            <person name="Horton D.L."/>
            <person name="Alikhan N.F."/>
            <person name="Baker D."/>
            <person name="Gharbi K."/>
            <person name="Hall N."/>
            <person name="Watson M."/>
            <person name="Adriaenssens E.M."/>
            <person name="Foster-Nyarko E."/>
            <person name="Jarju S."/>
            <person name="Secka A."/>
            <person name="Antonio M."/>
            <person name="Oren A."/>
            <person name="Chaudhuri R.R."/>
            <person name="La Ragione R."/>
            <person name="Hildebrand F."/>
            <person name="Pallen M.J."/>
        </authorList>
    </citation>
    <scope>NUCLEOTIDE SEQUENCE</scope>
    <source>
        <strain evidence="7">CHK188-5543</strain>
    </source>
</reference>
<dbReference type="NCBIfam" id="TIGR02467">
    <property type="entry name" value="CbiE"/>
    <property type="match status" value="1"/>
</dbReference>
<dbReference type="InterPro" id="IPR020596">
    <property type="entry name" value="rRNA_Ade_Mease_Trfase_CS"/>
</dbReference>
<dbReference type="AlphaFoldDB" id="A0A9D2B834"/>
<name>A0A9D2B834_9FIRM</name>
<evidence type="ECO:0000313" key="7">
    <source>
        <dbReference type="EMBL" id="HIX65714.1"/>
    </source>
</evidence>